<dbReference type="PANTHER" id="PTHR13383">
    <property type="entry name" value="RIBONUCLEASE H2 SUBUNIT B"/>
    <property type="match status" value="1"/>
</dbReference>
<accession>A0A6P8B834</accession>
<dbReference type="GO" id="GO:0005654">
    <property type="term" value="C:nucleoplasm"/>
    <property type="evidence" value="ECO:0007669"/>
    <property type="project" value="TreeGrafter"/>
</dbReference>
<evidence type="ECO:0000256" key="5">
    <source>
        <dbReference type="ARBA" id="ARBA00033464"/>
    </source>
</evidence>
<feature type="region of interest" description="Disordered" evidence="6">
    <location>
        <begin position="393"/>
        <end position="427"/>
    </location>
</feature>
<sequence>MARTRTGKSTTAKEKSSASTASSSTSRYILPTSSETPSRLFILPKDATADARIVALPNPRYAKPTRYLICPKTGIYEFTRIAAPKSSGRSWLITQGYASSTVLDDENGKPRKACLQAEVSKGAELFVATKIDPVFLVLPALALQSKTNDADKRMFLTSEDHIDALPEEGTNLSEILRWKGVRELLESRMACVCDTVEAGDETMFRLSEKKLLEMVLNKAKRMTLPKSMHDKFVKKALEAPVLGQKSLAPKGAAAPADAAQEDSDGASTPQTESNDSQSSVATTDSIVSQASTAATSTTGDDADASAAPEQVVAAIEASEKVIKLQELRVAFNFVCSSYLPPTITTVIKDLLSAKSGTFSQFVDFKPLDDYLARLTKLRQEALLTRSASDFSRKRALDEEQEERNEKRRKMEEEDKRKKANESRGVKQLKKVNVSGMKKLSEFFKKK</sequence>
<evidence type="ECO:0000256" key="6">
    <source>
        <dbReference type="SAM" id="MobiDB-lite"/>
    </source>
</evidence>
<keyword evidence="3" id="KW-0539">Nucleus</keyword>
<feature type="region of interest" description="Disordered" evidence="6">
    <location>
        <begin position="1"/>
        <end position="31"/>
    </location>
</feature>
<comment type="function">
    <text evidence="4">Non catalytic subunit of RNase H2, an endonuclease that specifically degrades the RNA of RNA:DNA hybrids. Participates in DNA replication, possibly by mediating the removal of lagging-strand Okazaki fragment RNA primers during DNA replication. Mediates the excision of single ribonucleotides from DNA:RNA duplexes.</text>
</comment>
<feature type="domain" description="Rnh202 triple barrel" evidence="8">
    <location>
        <begin position="42"/>
        <end position="132"/>
    </location>
</feature>
<dbReference type="Proteomes" id="UP000515153">
    <property type="component" value="Chromosome I"/>
</dbReference>
<dbReference type="InterPro" id="IPR019024">
    <property type="entry name" value="RNase_H2_suB_wHTH"/>
</dbReference>
<feature type="region of interest" description="Disordered" evidence="6">
    <location>
        <begin position="247"/>
        <end position="303"/>
    </location>
</feature>
<proteinExistence type="predicted"/>
<gene>
    <name evidence="10" type="ORF">PgNI_05635</name>
</gene>
<evidence type="ECO:0000259" key="8">
    <source>
        <dbReference type="Pfam" id="PF17745"/>
    </source>
</evidence>
<feature type="domain" description="Ribonuclease H2 subunit B wHTH" evidence="7">
    <location>
        <begin position="135"/>
        <end position="347"/>
    </location>
</feature>
<dbReference type="CDD" id="cd09270">
    <property type="entry name" value="RNase_H2-B"/>
    <property type="match status" value="1"/>
</dbReference>
<name>A0A6P8B834_PYRGI</name>
<dbReference type="Gene3D" id="1.10.20.120">
    <property type="match status" value="1"/>
</dbReference>
<keyword evidence="9" id="KW-1185">Reference proteome</keyword>
<evidence type="ECO:0000256" key="4">
    <source>
        <dbReference type="ARBA" id="ARBA00024778"/>
    </source>
</evidence>
<dbReference type="RefSeq" id="XP_030983293.1">
    <property type="nucleotide sequence ID" value="XM_031125666.1"/>
</dbReference>
<feature type="compositionally biased region" description="Polar residues" evidence="6">
    <location>
        <begin position="265"/>
        <end position="289"/>
    </location>
</feature>
<reference evidence="9 10" key="1">
    <citation type="journal article" date="2019" name="Mol. Biol. Evol.">
        <title>Blast fungal genomes show frequent chromosomal changes, gene gains and losses, and effector gene turnover.</title>
        <authorList>
            <person name="Gomez Luciano L.B."/>
            <person name="Jason Tsai I."/>
            <person name="Chuma I."/>
            <person name="Tosa Y."/>
            <person name="Chen Y.H."/>
            <person name="Li J.Y."/>
            <person name="Li M.Y."/>
            <person name="Jade Lu M.Y."/>
            <person name="Nakayashiki H."/>
            <person name="Li W.H."/>
        </authorList>
    </citation>
    <scope>NUCLEOTIDE SEQUENCE [LARGE SCALE GENOMIC DNA]</scope>
    <source>
        <strain evidence="9 10">NI907</strain>
    </source>
</reference>
<feature type="compositionally biased region" description="Low complexity" evidence="6">
    <location>
        <begin position="248"/>
        <end position="258"/>
    </location>
</feature>
<dbReference type="KEGG" id="pgri:PgNI_05635"/>
<dbReference type="GO" id="GO:0006401">
    <property type="term" value="P:RNA catabolic process"/>
    <property type="evidence" value="ECO:0007669"/>
    <property type="project" value="TreeGrafter"/>
</dbReference>
<evidence type="ECO:0000256" key="3">
    <source>
        <dbReference type="ARBA" id="ARBA00023242"/>
    </source>
</evidence>
<evidence type="ECO:0000256" key="1">
    <source>
        <dbReference type="ARBA" id="ARBA00004123"/>
    </source>
</evidence>
<reference evidence="10" key="2">
    <citation type="submission" date="2019-10" db="EMBL/GenBank/DDBJ databases">
        <authorList>
            <consortium name="NCBI Genome Project"/>
        </authorList>
    </citation>
    <scope>NUCLEOTIDE SEQUENCE</scope>
    <source>
        <strain evidence="10">NI907</strain>
    </source>
</reference>
<evidence type="ECO:0000313" key="9">
    <source>
        <dbReference type="Proteomes" id="UP000515153"/>
    </source>
</evidence>
<evidence type="ECO:0000313" key="10">
    <source>
        <dbReference type="RefSeq" id="XP_030983293.1"/>
    </source>
</evidence>
<comment type="subcellular location">
    <subcellularLocation>
        <location evidence="1">Nucleus</location>
    </subcellularLocation>
</comment>
<feature type="compositionally biased region" description="Low complexity" evidence="6">
    <location>
        <begin position="290"/>
        <end position="303"/>
    </location>
</feature>
<feature type="compositionally biased region" description="Basic and acidic residues" evidence="6">
    <location>
        <begin position="393"/>
        <end position="424"/>
    </location>
</feature>
<dbReference type="AlphaFoldDB" id="A0A6P8B834"/>
<dbReference type="GeneID" id="41960575"/>
<dbReference type="Pfam" id="PF17745">
    <property type="entry name" value="Ydr279_N"/>
    <property type="match status" value="1"/>
</dbReference>
<feature type="compositionally biased region" description="Low complexity" evidence="6">
    <location>
        <begin position="17"/>
        <end position="26"/>
    </location>
</feature>
<evidence type="ECO:0000259" key="7">
    <source>
        <dbReference type="Pfam" id="PF09468"/>
    </source>
</evidence>
<dbReference type="Pfam" id="PF09468">
    <property type="entry name" value="RNase_H2-Ydr279"/>
    <property type="match status" value="1"/>
</dbReference>
<reference evidence="10" key="3">
    <citation type="submission" date="2025-08" db="UniProtKB">
        <authorList>
            <consortium name="RefSeq"/>
        </authorList>
    </citation>
    <scope>IDENTIFICATION</scope>
    <source>
        <strain evidence="10">NI907</strain>
    </source>
</reference>
<dbReference type="InterPro" id="IPR040456">
    <property type="entry name" value="RNase_H2_suB"/>
</dbReference>
<evidence type="ECO:0000256" key="2">
    <source>
        <dbReference type="ARBA" id="ARBA00019062"/>
    </source>
</evidence>
<protein>
    <recommendedName>
        <fullName evidence="2">Ribonuclease H2 subunit B</fullName>
    </recommendedName>
    <alternativeName>
        <fullName evidence="5">Ribonuclease HI subunit B</fullName>
    </alternativeName>
</protein>
<dbReference type="PANTHER" id="PTHR13383:SF11">
    <property type="entry name" value="RIBONUCLEASE H2 SUBUNIT B"/>
    <property type="match status" value="1"/>
</dbReference>
<dbReference type="InterPro" id="IPR041195">
    <property type="entry name" value="Rnh202_N"/>
</dbReference>
<organism evidence="9 10">
    <name type="scientific">Pyricularia grisea</name>
    <name type="common">Crabgrass-specific blast fungus</name>
    <name type="synonym">Magnaporthe grisea</name>
    <dbReference type="NCBI Taxonomy" id="148305"/>
    <lineage>
        <taxon>Eukaryota</taxon>
        <taxon>Fungi</taxon>
        <taxon>Dikarya</taxon>
        <taxon>Ascomycota</taxon>
        <taxon>Pezizomycotina</taxon>
        <taxon>Sordariomycetes</taxon>
        <taxon>Sordariomycetidae</taxon>
        <taxon>Magnaporthales</taxon>
        <taxon>Pyriculariaceae</taxon>
        <taxon>Pyricularia</taxon>
    </lineage>
</organism>
<dbReference type="GO" id="GO:0032299">
    <property type="term" value="C:ribonuclease H2 complex"/>
    <property type="evidence" value="ECO:0007669"/>
    <property type="project" value="InterPro"/>
</dbReference>